<dbReference type="PROSITE" id="PS50879">
    <property type="entry name" value="RNASE_H_1"/>
    <property type="match status" value="1"/>
</dbReference>
<dbReference type="OrthoDB" id="9889394at2759"/>
<evidence type="ECO:0000256" key="1">
    <source>
        <dbReference type="ARBA" id="ARBA00010879"/>
    </source>
</evidence>
<organism evidence="11 12">
    <name type="scientific">Leptobrachium leishanense</name>
    <name type="common">Leishan spiny toad</name>
    <dbReference type="NCBI Taxonomy" id="445787"/>
    <lineage>
        <taxon>Eukaryota</taxon>
        <taxon>Metazoa</taxon>
        <taxon>Chordata</taxon>
        <taxon>Craniata</taxon>
        <taxon>Vertebrata</taxon>
        <taxon>Euteleostomi</taxon>
        <taxon>Amphibia</taxon>
        <taxon>Batrachia</taxon>
        <taxon>Anura</taxon>
        <taxon>Pelobatoidea</taxon>
        <taxon>Megophryidae</taxon>
        <taxon>Leptobrachium</taxon>
    </lineage>
</organism>
<dbReference type="Gene3D" id="3.10.20.370">
    <property type="match status" value="1"/>
</dbReference>
<dbReference type="InterPro" id="IPR041577">
    <property type="entry name" value="RT_RNaseH_2"/>
</dbReference>
<evidence type="ECO:0000259" key="10">
    <source>
        <dbReference type="PROSITE" id="PS50879"/>
    </source>
</evidence>
<dbReference type="Ensembl" id="ENSLLET00000051113.1">
    <property type="protein sequence ID" value="ENSLLEP00000049195.1"/>
    <property type="gene ID" value="ENSLLEG00000030965.1"/>
</dbReference>
<evidence type="ECO:0000256" key="6">
    <source>
        <dbReference type="ARBA" id="ARBA00022759"/>
    </source>
</evidence>
<evidence type="ECO:0000313" key="11">
    <source>
        <dbReference type="Ensembl" id="ENSLLEP00000049195.1"/>
    </source>
</evidence>
<evidence type="ECO:0000256" key="5">
    <source>
        <dbReference type="ARBA" id="ARBA00022722"/>
    </source>
</evidence>
<dbReference type="PANTHER" id="PTHR37984:SF5">
    <property type="entry name" value="PROTEIN NYNRIN-LIKE"/>
    <property type="match status" value="1"/>
</dbReference>
<protein>
    <recommendedName>
        <fullName evidence="2">ribonuclease H</fullName>
        <ecNumber evidence="2">3.1.26.4</ecNumber>
    </recommendedName>
</protein>
<keyword evidence="3" id="KW-0808">Transferase</keyword>
<keyword evidence="5" id="KW-0540">Nuclease</keyword>
<dbReference type="SUPFAM" id="SSF56672">
    <property type="entry name" value="DNA/RNA polymerases"/>
    <property type="match status" value="1"/>
</dbReference>
<dbReference type="GeneTree" id="ENSGT01140000282569"/>
<dbReference type="FunFam" id="3.30.70.270:FF:000026">
    <property type="entry name" value="Transposon Ty3-G Gag-Pol polyprotein"/>
    <property type="match status" value="1"/>
</dbReference>
<keyword evidence="12" id="KW-1185">Reference proteome</keyword>
<evidence type="ECO:0000256" key="2">
    <source>
        <dbReference type="ARBA" id="ARBA00012180"/>
    </source>
</evidence>
<dbReference type="InterPro" id="IPR002156">
    <property type="entry name" value="RNaseH_domain"/>
</dbReference>
<dbReference type="Gene3D" id="3.10.10.10">
    <property type="entry name" value="HIV Type 1 Reverse Transcriptase, subunit A, domain 1"/>
    <property type="match status" value="1"/>
</dbReference>
<accession>A0A8C5RB60</accession>
<dbReference type="InterPro" id="IPR000477">
    <property type="entry name" value="RT_dom"/>
</dbReference>
<dbReference type="GO" id="GO:0003676">
    <property type="term" value="F:nucleic acid binding"/>
    <property type="evidence" value="ECO:0007669"/>
    <property type="project" value="InterPro"/>
</dbReference>
<dbReference type="Gene3D" id="3.30.70.270">
    <property type="match status" value="2"/>
</dbReference>
<dbReference type="EC" id="3.1.26.4" evidence="2"/>
<dbReference type="SUPFAM" id="SSF53098">
    <property type="entry name" value="Ribonuclease H-like"/>
    <property type="match status" value="1"/>
</dbReference>
<reference evidence="11" key="1">
    <citation type="submission" date="2025-08" db="UniProtKB">
        <authorList>
            <consortium name="Ensembl"/>
        </authorList>
    </citation>
    <scope>IDENTIFICATION</scope>
</reference>
<dbReference type="GO" id="GO:0016779">
    <property type="term" value="F:nucleotidyltransferase activity"/>
    <property type="evidence" value="ECO:0007669"/>
    <property type="project" value="UniProtKB-KW"/>
</dbReference>
<dbReference type="Pfam" id="PF00075">
    <property type="entry name" value="RNase_H"/>
    <property type="match status" value="1"/>
</dbReference>
<dbReference type="Pfam" id="PF17919">
    <property type="entry name" value="RT_RNaseH_2"/>
    <property type="match status" value="1"/>
</dbReference>
<evidence type="ECO:0000256" key="8">
    <source>
        <dbReference type="ARBA" id="ARBA00023268"/>
    </source>
</evidence>
<keyword evidence="4" id="KW-0548">Nucleotidyltransferase</keyword>
<evidence type="ECO:0000256" key="4">
    <source>
        <dbReference type="ARBA" id="ARBA00022695"/>
    </source>
</evidence>
<keyword evidence="8" id="KW-0511">Multifunctional enzyme</keyword>
<keyword evidence="6" id="KW-0255">Endonuclease</keyword>
<keyword evidence="6" id="KW-0378">Hydrolase</keyword>
<comment type="similarity">
    <text evidence="1">Belongs to the beta type-B retroviral polymerase family. HERV class-II K(HML-2) pol subfamily.</text>
</comment>
<dbReference type="InterPro" id="IPR043128">
    <property type="entry name" value="Rev_trsase/Diguanyl_cyclase"/>
</dbReference>
<sequence>MINTNVCMVDDLNPSLQREGKCILSPQTKCEQAEKTGSEMESTAAKSMFERAKSVGKICPKPNFLSHSKFLCKLHSIEDRYYVNVELQDNLPHIPSLLDTGSQVTLISAHYFEQVQELSSRKPRLDKSNTNLVSVSGTSLKVLGTAKLDFKLGNKVTLVVDLPQNRLIIGMDLLKRLNPIIDFINEVIWSQVNVSISYDRSQSHHTQRNCHVMEERPDSIEVHFRNSQTPDISFLRPKPLTSGEQEDNTICVPPERIRDICLENDVLIIHLHKRETEPNGHSDHSRFLTEIEKINEEVFFPIRVNSLAGENMAKLDLRQEYSYMSKKMLNKIADLKVIRYPNPQDEWITDLDNDGDSHNVVGKCMLSISIGNKTATHLFLVLNEPGYQIYVGNDIIHRFAMQVDLINSHIWTRLKENPCEFQDENKALKSCQTLPYAVNLQVPYEVCIPPGSVNYPLPLQVMEGQKLRNSEALVCISNRIHGLGISANPTPMVKIHQSRTQIIVNNNSSQEIQLPKDTTIGLALDSDYYTFGFQNAVIGLIPERYLTEEQMIEQSFNSWPEGLFTIYSVYPFSSEVGICKVEESSLTFDHPLTTQEAEEYTHFAGDASKSNHDLSERLEEAYEIGQPEIFPGFQDMVQQQISFADGCSNDMERQQLKEVLMEFQEIFAKDSYDCGVTDLHIARVQTDPNTPPVYVSQYRLPLACYDSLAEILGNLKERGIIRTVHSSYNNPILGILKPNGQWRLCADLRQLNKHVYRSGWPVPYIDQCLVQMQGCKLFTALDCAQGYWTIQVSPEDQYKLAFTFGQQQFTWTRMPFGYINSGHEFAVFLHKAMPDAAERGNLTYVDDILLKSISFEKHIQEIRHVLNQLREAGVKIPLQKAQWCRTRVNFLGHEVTSEGLNPQLKKVEAVMKSRTPTNISELRSFLGMINYSRKFIENYAEICKPLLTLLKKDVKWIWGKTQEQAMTELKIKLTQAPYLAYPEGGKPFYLETGFTNLSMSAVLCQKQDDQSKIIAYASKSLSPVEIKFSDCEKALLATVWALQNFRSSIQGERIIIETAHQPLQYLHSSRIRDGNLSNSRITAWTLSLQGWPLEVRYRQDQKNPVAQGLAELHDCADPSSEKEFLGDDFLQEQASSPYKAYDEEYCSLLPRVYIDGCAYHAIVEEERKLVAGIGIAWTKEYPNISVGYNIGAKSSQVAELAAVYKAVQMAIDYDVKEFLIVTDSNYVRNSFVEYLPGWKRNEMLRSNNQPVKPADLFGEIDKMVTKNGLTVIGKRQKVIPKFQVWIKKAMI</sequence>
<dbReference type="CDD" id="cd00303">
    <property type="entry name" value="retropepsin_like"/>
    <property type="match status" value="1"/>
</dbReference>
<dbReference type="Pfam" id="PF00078">
    <property type="entry name" value="RVT_1"/>
    <property type="match status" value="1"/>
</dbReference>
<dbReference type="InterPro" id="IPR012337">
    <property type="entry name" value="RNaseH-like_sf"/>
</dbReference>
<proteinExistence type="inferred from homology"/>
<evidence type="ECO:0000256" key="3">
    <source>
        <dbReference type="ARBA" id="ARBA00022679"/>
    </source>
</evidence>
<evidence type="ECO:0000259" key="9">
    <source>
        <dbReference type="PROSITE" id="PS50878"/>
    </source>
</evidence>
<dbReference type="SUPFAM" id="SSF50630">
    <property type="entry name" value="Acid proteases"/>
    <property type="match status" value="1"/>
</dbReference>
<name>A0A8C5RB60_9ANUR</name>
<dbReference type="Gene3D" id="3.30.420.10">
    <property type="entry name" value="Ribonuclease H-like superfamily/Ribonuclease H"/>
    <property type="match status" value="1"/>
</dbReference>
<dbReference type="GO" id="GO:0004523">
    <property type="term" value="F:RNA-DNA hybrid ribonuclease activity"/>
    <property type="evidence" value="ECO:0007669"/>
    <property type="project" value="UniProtKB-EC"/>
</dbReference>
<evidence type="ECO:0000313" key="12">
    <source>
        <dbReference type="Proteomes" id="UP000694569"/>
    </source>
</evidence>
<dbReference type="InterPro" id="IPR021109">
    <property type="entry name" value="Peptidase_aspartic_dom_sf"/>
</dbReference>
<dbReference type="InterPro" id="IPR036397">
    <property type="entry name" value="RNaseH_sf"/>
</dbReference>
<dbReference type="CDD" id="cd01647">
    <property type="entry name" value="RT_LTR"/>
    <property type="match status" value="1"/>
</dbReference>
<dbReference type="Gene3D" id="2.40.70.10">
    <property type="entry name" value="Acid Proteases"/>
    <property type="match status" value="2"/>
</dbReference>
<dbReference type="GO" id="GO:0006310">
    <property type="term" value="P:DNA recombination"/>
    <property type="evidence" value="ECO:0007669"/>
    <property type="project" value="UniProtKB-KW"/>
</dbReference>
<evidence type="ECO:0000256" key="7">
    <source>
        <dbReference type="ARBA" id="ARBA00023172"/>
    </source>
</evidence>
<feature type="domain" description="RNase H type-1" evidence="10">
    <location>
        <begin position="1146"/>
        <end position="1291"/>
    </location>
</feature>
<dbReference type="InterPro" id="IPR050951">
    <property type="entry name" value="Retrovirus_Pol_polyprotein"/>
</dbReference>
<dbReference type="PANTHER" id="PTHR37984">
    <property type="entry name" value="PROTEIN CBG26694"/>
    <property type="match status" value="1"/>
</dbReference>
<feature type="domain" description="Reverse transcriptase" evidence="9">
    <location>
        <begin position="716"/>
        <end position="895"/>
    </location>
</feature>
<keyword evidence="7" id="KW-0233">DNA recombination</keyword>
<dbReference type="InterPro" id="IPR043502">
    <property type="entry name" value="DNA/RNA_pol_sf"/>
</dbReference>
<dbReference type="Proteomes" id="UP000694569">
    <property type="component" value="Unplaced"/>
</dbReference>
<dbReference type="PROSITE" id="PS50878">
    <property type="entry name" value="RT_POL"/>
    <property type="match status" value="1"/>
</dbReference>
<reference evidence="11" key="2">
    <citation type="submission" date="2025-09" db="UniProtKB">
        <authorList>
            <consortium name="Ensembl"/>
        </authorList>
    </citation>
    <scope>IDENTIFICATION</scope>
</reference>